<gene>
    <name evidence="4" type="ORF">QJ048_15920</name>
</gene>
<dbReference type="InterPro" id="IPR006860">
    <property type="entry name" value="FecR"/>
</dbReference>
<dbReference type="RefSeq" id="WP_282335393.1">
    <property type="nucleotide sequence ID" value="NZ_JASBRG010000007.1"/>
</dbReference>
<comment type="caution">
    <text evidence="4">The sequence shown here is derived from an EMBL/GenBank/DDBJ whole genome shotgun (WGS) entry which is preliminary data.</text>
</comment>
<dbReference type="Pfam" id="PF16344">
    <property type="entry name" value="FecR_C"/>
    <property type="match status" value="1"/>
</dbReference>
<feature type="domain" description="Protein FecR C-terminal" evidence="3">
    <location>
        <begin position="279"/>
        <end position="343"/>
    </location>
</feature>
<name>A0ABT6RFI4_9BACT</name>
<dbReference type="InterPro" id="IPR032508">
    <property type="entry name" value="FecR_C"/>
</dbReference>
<keyword evidence="1" id="KW-0472">Membrane</keyword>
<evidence type="ECO:0000256" key="1">
    <source>
        <dbReference type="SAM" id="Phobius"/>
    </source>
</evidence>
<keyword evidence="1" id="KW-0812">Transmembrane</keyword>
<evidence type="ECO:0000259" key="3">
    <source>
        <dbReference type="Pfam" id="PF16344"/>
    </source>
</evidence>
<protein>
    <submittedName>
        <fullName evidence="4">FecR family protein</fullName>
    </submittedName>
</protein>
<organism evidence="4 5">
    <name type="scientific">Pinibacter soli</name>
    <dbReference type="NCBI Taxonomy" id="3044211"/>
    <lineage>
        <taxon>Bacteria</taxon>
        <taxon>Pseudomonadati</taxon>
        <taxon>Bacteroidota</taxon>
        <taxon>Chitinophagia</taxon>
        <taxon>Chitinophagales</taxon>
        <taxon>Chitinophagaceae</taxon>
        <taxon>Pinibacter</taxon>
    </lineage>
</organism>
<dbReference type="PIRSF" id="PIRSF018266">
    <property type="entry name" value="FecR"/>
    <property type="match status" value="1"/>
</dbReference>
<dbReference type="Gene3D" id="3.55.50.30">
    <property type="match status" value="1"/>
</dbReference>
<dbReference type="PANTHER" id="PTHR30273:SF2">
    <property type="entry name" value="PROTEIN FECR"/>
    <property type="match status" value="1"/>
</dbReference>
<accession>A0ABT6RFI4</accession>
<sequence>MITKTMIDRFLKGQCSKDEAAEVLRHFERYPDSVFEHLDEKEWNDFKAQQSLSGEQSAKMWDAVQNKSRKSPSIIYYLRKPAAAAAIVIAIAGSWFLLSKQKGSVIQTGTKNIQQEIALKTTSNSSAKEMLVVLSDSTVVELMPGSSISYYDAFSSDKRDIELSGGASFSVAKDSHRPFTVHSDDIATTVLGTRFSVKSFAGEDNIRVSLFEGKVVVKPSATAPKSEMKDVYMAPGDILLYSKNNRVATLKHKPGYLLPNVLAVKPHHGSQTMQGNNWYMFNNQSLAEVFDQLEILYNQRIVYSNADIKGITFIGKLDNTDSLDNILSSIGLINNLKIEKRANGYLIKKK</sequence>
<reference evidence="4 5" key="1">
    <citation type="submission" date="2023-05" db="EMBL/GenBank/DDBJ databases">
        <title>Genome sequence of Pinibacter sp. MAH-24.</title>
        <authorList>
            <person name="Huq M.A."/>
        </authorList>
    </citation>
    <scope>NUCLEOTIDE SEQUENCE [LARGE SCALE GENOMIC DNA]</scope>
    <source>
        <strain evidence="4 5">MAH-24</strain>
    </source>
</reference>
<feature type="transmembrane region" description="Helical" evidence="1">
    <location>
        <begin position="77"/>
        <end position="98"/>
    </location>
</feature>
<dbReference type="EMBL" id="JASBRG010000007">
    <property type="protein sequence ID" value="MDI3321283.1"/>
    <property type="molecule type" value="Genomic_DNA"/>
</dbReference>
<evidence type="ECO:0000313" key="4">
    <source>
        <dbReference type="EMBL" id="MDI3321283.1"/>
    </source>
</evidence>
<dbReference type="PANTHER" id="PTHR30273">
    <property type="entry name" value="PERIPLASMIC SIGNAL SENSOR AND SIGMA FACTOR ACTIVATOR FECR-RELATED"/>
    <property type="match status" value="1"/>
</dbReference>
<keyword evidence="1" id="KW-1133">Transmembrane helix</keyword>
<keyword evidence="5" id="KW-1185">Reference proteome</keyword>
<dbReference type="Pfam" id="PF04773">
    <property type="entry name" value="FecR"/>
    <property type="match status" value="1"/>
</dbReference>
<dbReference type="Gene3D" id="2.60.120.1440">
    <property type="match status" value="1"/>
</dbReference>
<feature type="domain" description="FecR protein" evidence="2">
    <location>
        <begin position="127"/>
        <end position="215"/>
    </location>
</feature>
<evidence type="ECO:0000313" key="5">
    <source>
        <dbReference type="Proteomes" id="UP001226434"/>
    </source>
</evidence>
<dbReference type="Proteomes" id="UP001226434">
    <property type="component" value="Unassembled WGS sequence"/>
</dbReference>
<dbReference type="InterPro" id="IPR012373">
    <property type="entry name" value="Ferrdict_sens_TM"/>
</dbReference>
<evidence type="ECO:0000259" key="2">
    <source>
        <dbReference type="Pfam" id="PF04773"/>
    </source>
</evidence>
<proteinExistence type="predicted"/>